<dbReference type="RefSeq" id="WP_125150262.1">
    <property type="nucleotide sequence ID" value="NZ_UYIN01000024.1"/>
</dbReference>
<evidence type="ECO:0000313" key="3">
    <source>
        <dbReference type="Proteomes" id="UP000277570"/>
    </source>
</evidence>
<sequence length="256" mass="28494">MGIFSKKEKCIICNNIGKTKIYDGSICEICFGRAKGFLPLGKSLKELKKADIENAIKLKDENIKLLNEFNTTRQIGKYIEFDENNKKFLIPDGFNGKKINPKVHDYKDLLEYEVLENGSTITKGGLGSAVVGGLLFGGTGAIVGGITGKKTKSVIDSLKIKITINNSNRPVEYINLITTQTKTNSLLYKSSYNLAQEIISMLSVIKESSNRENNVEDIENTGFSLADELRKLKELVDEGIISEEEFQNQKTKLLNK</sequence>
<gene>
    <name evidence="2" type="ORF">NCTC10913_04956</name>
</gene>
<evidence type="ECO:0000259" key="1">
    <source>
        <dbReference type="Pfam" id="PF09851"/>
    </source>
</evidence>
<keyword evidence="3" id="KW-1185">Reference proteome</keyword>
<name>A0ABY6T1C0_9CLOT</name>
<dbReference type="Pfam" id="PF09851">
    <property type="entry name" value="SHOCT"/>
    <property type="match status" value="1"/>
</dbReference>
<accession>A0ABY6T1C0</accession>
<comment type="caution">
    <text evidence="2">The sequence shown here is derived from an EMBL/GenBank/DDBJ whole genome shotgun (WGS) entry which is preliminary data.</text>
</comment>
<proteinExistence type="predicted"/>
<dbReference type="Proteomes" id="UP000277570">
    <property type="component" value="Unassembled WGS sequence"/>
</dbReference>
<dbReference type="InterPro" id="IPR018649">
    <property type="entry name" value="SHOCT"/>
</dbReference>
<evidence type="ECO:0000313" key="2">
    <source>
        <dbReference type="EMBL" id="VDG74712.1"/>
    </source>
</evidence>
<dbReference type="EMBL" id="UYIN01000024">
    <property type="protein sequence ID" value="VDG74712.1"/>
    <property type="molecule type" value="Genomic_DNA"/>
</dbReference>
<organism evidence="2 3">
    <name type="scientific">Clostridium carnis</name>
    <dbReference type="NCBI Taxonomy" id="1530"/>
    <lineage>
        <taxon>Bacteria</taxon>
        <taxon>Bacillati</taxon>
        <taxon>Bacillota</taxon>
        <taxon>Clostridia</taxon>
        <taxon>Eubacteriales</taxon>
        <taxon>Clostridiaceae</taxon>
        <taxon>Clostridium</taxon>
    </lineage>
</organism>
<protein>
    <recommendedName>
        <fullName evidence="1">SHOCT domain-containing protein</fullName>
    </recommendedName>
</protein>
<reference evidence="2 3" key="1">
    <citation type="submission" date="2018-11" db="EMBL/GenBank/DDBJ databases">
        <authorList>
            <consortium name="Pathogen Informatics"/>
        </authorList>
    </citation>
    <scope>NUCLEOTIDE SEQUENCE [LARGE SCALE GENOMIC DNA]</scope>
    <source>
        <strain evidence="2 3">NCTC10913</strain>
    </source>
</reference>
<feature type="domain" description="SHOCT" evidence="1">
    <location>
        <begin position="227"/>
        <end position="254"/>
    </location>
</feature>